<gene>
    <name evidence="2" type="ORF">M422DRAFT_275257</name>
    <name evidence="3" type="ORF">M422DRAFT_275262</name>
</gene>
<feature type="region of interest" description="Disordered" evidence="1">
    <location>
        <begin position="697"/>
        <end position="726"/>
    </location>
</feature>
<sequence>MSPTVTEQFSDRPSTPTTMQPDGSTSQDMNVNLPQVKTPGTVLRVPPTPVKQLRSRFKVDYPEPHLKTLSDECYLVEDGDYEMIRAANDIMIAASHRRTVDSNLSLRKRRLHALILAKEVFGRLAIDPINLQPNAETLFSTELTLRDQVTARSLVMVPSLDTEMILLDYQFHDMLYLDLEKRLVQAEKTFNQLKLDIPSIPRWPYEEYRQIVYRANDFEILAVRYREEVENFLAHLFKHHKFGAPLQSHYTSIPGGYPNTPSPETPQNRQAIRTPNITKTNRRQLSPIEETQETIRESLASPSPVFREGSASGLPQYQRDQASNIFTKGTPRTIGSISNIFGDPENNVSAATRRELFGLPRFRSNTSGASNIIQTITCTPINPNREEEEEQNKSETRKSVPHQSHRSGRNMGGDPSDDSDGSSESRGNNRPQRQPKPGKPNGDPSDDEGSEGNGFNRQIIPRSKGTATPNTRPASEPHFDLKLKQTDVPTWDGDEDTLGRWMIKMNELASRSNSVFKELGVIAPTHFTGEAERWYYSLSVTQRSRCKEDWGTLKREIAGYWINRAWSERQKERARAAAYRVQKGCHYELPSQYYIRKYELLKLVFDMTDGELIMQIMNGAPVEWNAILTTHLYDKAEDLQRGVKYHEQTLLKTGQPIQPQEGLRVNRYQQFRSYGEPRNRQSQPKENFNQARTHLIGWSPSVGQPTFPKDDSTVSKSRTPEQKGARPCRYCGSGRHWDNDCKYSRKGARQVRANFAYLSLETYEPKLIMMIFIMMLHRMRKYSMEEKKSQIKRIFECLPEQAEPGDTRKSK</sequence>
<feature type="region of interest" description="Disordered" evidence="1">
    <location>
        <begin position="254"/>
        <end position="318"/>
    </location>
</feature>
<feature type="compositionally biased region" description="Polar residues" evidence="1">
    <location>
        <begin position="363"/>
        <end position="382"/>
    </location>
</feature>
<dbReference type="HOGENOM" id="CLU_366869_0_0_1"/>
<reference evidence="3 4" key="1">
    <citation type="submission" date="2014-06" db="EMBL/GenBank/DDBJ databases">
        <title>Evolutionary Origins and Diversification of the Mycorrhizal Mutualists.</title>
        <authorList>
            <consortium name="DOE Joint Genome Institute"/>
            <consortium name="Mycorrhizal Genomics Consortium"/>
            <person name="Kohler A."/>
            <person name="Kuo A."/>
            <person name="Nagy L.G."/>
            <person name="Floudas D."/>
            <person name="Copeland A."/>
            <person name="Barry K.W."/>
            <person name="Cichocki N."/>
            <person name="Veneault-Fourrey C."/>
            <person name="LaButti K."/>
            <person name="Lindquist E.A."/>
            <person name="Lipzen A."/>
            <person name="Lundell T."/>
            <person name="Morin E."/>
            <person name="Murat C."/>
            <person name="Riley R."/>
            <person name="Ohm R."/>
            <person name="Sun H."/>
            <person name="Tunlid A."/>
            <person name="Henrissat B."/>
            <person name="Grigoriev I.V."/>
            <person name="Hibbett D.S."/>
            <person name="Martin F."/>
        </authorList>
    </citation>
    <scope>NUCLEOTIDE SEQUENCE [LARGE SCALE GENOMIC DNA]</scope>
    <source>
        <strain evidence="3 4">SS14</strain>
    </source>
</reference>
<evidence type="ECO:0000313" key="3">
    <source>
        <dbReference type="EMBL" id="KIJ24060.1"/>
    </source>
</evidence>
<proteinExistence type="predicted"/>
<dbReference type="EMBL" id="KN837539">
    <property type="protein sequence ID" value="KIJ24056.1"/>
    <property type="molecule type" value="Genomic_DNA"/>
</dbReference>
<organism evidence="3 4">
    <name type="scientific">Sphaerobolus stellatus (strain SS14)</name>
    <dbReference type="NCBI Taxonomy" id="990650"/>
    <lineage>
        <taxon>Eukaryota</taxon>
        <taxon>Fungi</taxon>
        <taxon>Dikarya</taxon>
        <taxon>Basidiomycota</taxon>
        <taxon>Agaricomycotina</taxon>
        <taxon>Agaricomycetes</taxon>
        <taxon>Phallomycetidae</taxon>
        <taxon>Geastrales</taxon>
        <taxon>Sphaerobolaceae</taxon>
        <taxon>Sphaerobolus</taxon>
    </lineage>
</organism>
<dbReference type="OrthoDB" id="3203159at2759"/>
<name>A0A0C9UFS7_SPHS4</name>
<feature type="compositionally biased region" description="Basic residues" evidence="1">
    <location>
        <begin position="399"/>
        <end position="408"/>
    </location>
</feature>
<feature type="compositionally biased region" description="Basic and acidic residues" evidence="1">
    <location>
        <begin position="708"/>
        <end position="724"/>
    </location>
</feature>
<feature type="region of interest" description="Disordered" evidence="1">
    <location>
        <begin position="1"/>
        <end position="30"/>
    </location>
</feature>
<dbReference type="AlphaFoldDB" id="A0A0C9UFS7"/>
<evidence type="ECO:0000313" key="2">
    <source>
        <dbReference type="EMBL" id="KIJ24056.1"/>
    </source>
</evidence>
<protein>
    <submittedName>
        <fullName evidence="3">Uncharacterized protein</fullName>
    </submittedName>
</protein>
<dbReference type="EMBL" id="KN837539">
    <property type="protein sequence ID" value="KIJ24060.1"/>
    <property type="molecule type" value="Genomic_DNA"/>
</dbReference>
<keyword evidence="4" id="KW-1185">Reference proteome</keyword>
<dbReference type="Proteomes" id="UP000054279">
    <property type="component" value="Unassembled WGS sequence"/>
</dbReference>
<evidence type="ECO:0000256" key="1">
    <source>
        <dbReference type="SAM" id="MobiDB-lite"/>
    </source>
</evidence>
<feature type="compositionally biased region" description="Polar residues" evidence="1">
    <location>
        <begin position="265"/>
        <end position="279"/>
    </location>
</feature>
<accession>A0A0C9UFS7</accession>
<evidence type="ECO:0000313" key="4">
    <source>
        <dbReference type="Proteomes" id="UP000054279"/>
    </source>
</evidence>
<feature type="region of interest" description="Disordered" evidence="1">
    <location>
        <begin position="362"/>
        <end position="480"/>
    </location>
</feature>